<comment type="caution">
    <text evidence="1">The sequence shown here is derived from an EMBL/GenBank/DDBJ whole genome shotgun (WGS) entry which is preliminary data.</text>
</comment>
<dbReference type="EMBL" id="WOCE01000014">
    <property type="protein sequence ID" value="KAE9599726.1"/>
    <property type="molecule type" value="Genomic_DNA"/>
</dbReference>
<reference evidence="2" key="1">
    <citation type="journal article" date="2020" name="Nat. Commun.">
        <title>Genome sequence of the cluster root forming white lupin.</title>
        <authorList>
            <person name="Hufnagel B."/>
            <person name="Marques A."/>
            <person name="Soriano A."/>
            <person name="Marques L."/>
            <person name="Divol F."/>
            <person name="Doumas P."/>
            <person name="Sallet E."/>
            <person name="Mancinotti D."/>
            <person name="Carrere S."/>
            <person name="Marande W."/>
            <person name="Arribat S."/>
            <person name="Keller J."/>
            <person name="Huneau C."/>
            <person name="Blein T."/>
            <person name="Aime D."/>
            <person name="Laguerre M."/>
            <person name="Taylor J."/>
            <person name="Schubert V."/>
            <person name="Nelson M."/>
            <person name="Geu-Flores F."/>
            <person name="Crespi M."/>
            <person name="Gallardo-Guerrero K."/>
            <person name="Delaux P.-M."/>
            <person name="Salse J."/>
            <person name="Berges H."/>
            <person name="Guyot R."/>
            <person name="Gouzy J."/>
            <person name="Peret B."/>
        </authorList>
    </citation>
    <scope>NUCLEOTIDE SEQUENCE [LARGE SCALE GENOMIC DNA]</scope>
    <source>
        <strain evidence="2">cv. Amiga</strain>
    </source>
</reference>
<accession>A0A6A4P1I7</accession>
<keyword evidence="2" id="KW-1185">Reference proteome</keyword>
<protein>
    <submittedName>
        <fullName evidence="1">Uncharacterized protein</fullName>
    </submittedName>
</protein>
<dbReference type="Proteomes" id="UP000447434">
    <property type="component" value="Chromosome 14"/>
</dbReference>
<gene>
    <name evidence="1" type="ORF">Lalb_Chr14g0365431</name>
</gene>
<proteinExistence type="predicted"/>
<organism evidence="1 2">
    <name type="scientific">Lupinus albus</name>
    <name type="common">White lupine</name>
    <name type="synonym">Lupinus termis</name>
    <dbReference type="NCBI Taxonomy" id="3870"/>
    <lineage>
        <taxon>Eukaryota</taxon>
        <taxon>Viridiplantae</taxon>
        <taxon>Streptophyta</taxon>
        <taxon>Embryophyta</taxon>
        <taxon>Tracheophyta</taxon>
        <taxon>Spermatophyta</taxon>
        <taxon>Magnoliopsida</taxon>
        <taxon>eudicotyledons</taxon>
        <taxon>Gunneridae</taxon>
        <taxon>Pentapetalae</taxon>
        <taxon>rosids</taxon>
        <taxon>fabids</taxon>
        <taxon>Fabales</taxon>
        <taxon>Fabaceae</taxon>
        <taxon>Papilionoideae</taxon>
        <taxon>50 kb inversion clade</taxon>
        <taxon>genistoids sensu lato</taxon>
        <taxon>core genistoids</taxon>
        <taxon>Genisteae</taxon>
        <taxon>Lupinus</taxon>
    </lineage>
</organism>
<evidence type="ECO:0000313" key="2">
    <source>
        <dbReference type="Proteomes" id="UP000447434"/>
    </source>
</evidence>
<dbReference type="AlphaFoldDB" id="A0A6A4P1I7"/>
<evidence type="ECO:0000313" key="1">
    <source>
        <dbReference type="EMBL" id="KAE9599726.1"/>
    </source>
</evidence>
<name>A0A6A4P1I7_LUPAL</name>
<sequence>MGYSYFTFFMFQISKLLLHNILKLKKQHAVHYVYVLTIRFLDSCNILGWIRT</sequence>